<dbReference type="Proteomes" id="UP000647241">
    <property type="component" value="Unassembled WGS sequence"/>
</dbReference>
<evidence type="ECO:0000256" key="1">
    <source>
        <dbReference type="ARBA" id="ARBA00001962"/>
    </source>
</evidence>
<dbReference type="InterPro" id="IPR018211">
    <property type="entry name" value="ADH_Fe_CS"/>
</dbReference>
<gene>
    <name evidence="7" type="ORF">GCM10011585_30250</name>
</gene>
<dbReference type="PANTHER" id="PTHR11496:SF102">
    <property type="entry name" value="ALCOHOL DEHYDROGENASE 4"/>
    <property type="match status" value="1"/>
</dbReference>
<dbReference type="Gene3D" id="1.20.1090.10">
    <property type="entry name" value="Dehydroquinate synthase-like - alpha domain"/>
    <property type="match status" value="1"/>
</dbReference>
<comment type="caution">
    <text evidence="7">The sequence shown here is derived from an EMBL/GenBank/DDBJ whole genome shotgun (WGS) entry which is preliminary data.</text>
</comment>
<dbReference type="GO" id="GO:0004022">
    <property type="term" value="F:alcohol dehydrogenase (NAD+) activity"/>
    <property type="evidence" value="ECO:0007669"/>
    <property type="project" value="TreeGrafter"/>
</dbReference>
<dbReference type="PROSITE" id="PS00913">
    <property type="entry name" value="ADH_IRON_1"/>
    <property type="match status" value="1"/>
</dbReference>
<dbReference type="CDD" id="cd08551">
    <property type="entry name" value="Fe-ADH"/>
    <property type="match status" value="1"/>
</dbReference>
<dbReference type="InterPro" id="IPR056798">
    <property type="entry name" value="ADH_Fe_C"/>
</dbReference>
<evidence type="ECO:0000313" key="8">
    <source>
        <dbReference type="Proteomes" id="UP000647241"/>
    </source>
</evidence>
<dbReference type="PANTHER" id="PTHR11496">
    <property type="entry name" value="ALCOHOL DEHYDROGENASE"/>
    <property type="match status" value="1"/>
</dbReference>
<dbReference type="FunFam" id="1.20.1090.10:FF:000001">
    <property type="entry name" value="Aldehyde-alcohol dehydrogenase"/>
    <property type="match status" value="1"/>
</dbReference>
<evidence type="ECO:0000259" key="5">
    <source>
        <dbReference type="Pfam" id="PF00465"/>
    </source>
</evidence>
<dbReference type="Gene3D" id="3.40.50.1970">
    <property type="match status" value="1"/>
</dbReference>
<comment type="cofactor">
    <cofactor evidence="1">
        <name>Fe cation</name>
        <dbReference type="ChEBI" id="CHEBI:24875"/>
    </cofactor>
</comment>
<evidence type="ECO:0000259" key="6">
    <source>
        <dbReference type="Pfam" id="PF25137"/>
    </source>
</evidence>
<dbReference type="GO" id="GO:0046872">
    <property type="term" value="F:metal ion binding"/>
    <property type="evidence" value="ECO:0007669"/>
    <property type="project" value="InterPro"/>
</dbReference>
<feature type="domain" description="Alcohol dehydrogenase iron-type/glycerol dehydrogenase GldA" evidence="5">
    <location>
        <begin position="11"/>
        <end position="177"/>
    </location>
</feature>
<dbReference type="EMBL" id="BMGT01000003">
    <property type="protein sequence ID" value="GGG84439.1"/>
    <property type="molecule type" value="Genomic_DNA"/>
</dbReference>
<keyword evidence="8" id="KW-1185">Reference proteome</keyword>
<proteinExistence type="inferred from homology"/>
<comment type="similarity">
    <text evidence="2">Belongs to the iron-containing alcohol dehydrogenase family.</text>
</comment>
<keyword evidence="4" id="KW-0520">NAD</keyword>
<evidence type="ECO:0000256" key="2">
    <source>
        <dbReference type="ARBA" id="ARBA00007358"/>
    </source>
</evidence>
<dbReference type="FunFam" id="3.40.50.1970:FF:000003">
    <property type="entry name" value="Alcohol dehydrogenase, iron-containing"/>
    <property type="match status" value="1"/>
</dbReference>
<protein>
    <submittedName>
        <fullName evidence="7">Alcohol dehydrogenase</fullName>
    </submittedName>
</protein>
<dbReference type="SUPFAM" id="SSF56796">
    <property type="entry name" value="Dehydroquinate synthase-like"/>
    <property type="match status" value="1"/>
</dbReference>
<dbReference type="InterPro" id="IPR039697">
    <property type="entry name" value="Alcohol_dehydrogenase_Fe"/>
</dbReference>
<evidence type="ECO:0000256" key="3">
    <source>
        <dbReference type="ARBA" id="ARBA00023002"/>
    </source>
</evidence>
<accession>A0A917HMQ0</accession>
<evidence type="ECO:0000313" key="7">
    <source>
        <dbReference type="EMBL" id="GGG84439.1"/>
    </source>
</evidence>
<name>A0A917HMQ0_9BACT</name>
<dbReference type="Pfam" id="PF25137">
    <property type="entry name" value="ADH_Fe_C"/>
    <property type="match status" value="1"/>
</dbReference>
<dbReference type="Pfam" id="PF00465">
    <property type="entry name" value="Fe-ADH"/>
    <property type="match status" value="1"/>
</dbReference>
<reference evidence="7" key="2">
    <citation type="submission" date="2020-09" db="EMBL/GenBank/DDBJ databases">
        <authorList>
            <person name="Sun Q."/>
            <person name="Zhou Y."/>
        </authorList>
    </citation>
    <scope>NUCLEOTIDE SEQUENCE</scope>
    <source>
        <strain evidence="7">CGMCC 1.12997</strain>
    </source>
</reference>
<organism evidence="7 8">
    <name type="scientific">Edaphobacter dinghuensis</name>
    <dbReference type="NCBI Taxonomy" id="1560005"/>
    <lineage>
        <taxon>Bacteria</taxon>
        <taxon>Pseudomonadati</taxon>
        <taxon>Acidobacteriota</taxon>
        <taxon>Terriglobia</taxon>
        <taxon>Terriglobales</taxon>
        <taxon>Acidobacteriaceae</taxon>
        <taxon>Edaphobacter</taxon>
    </lineage>
</organism>
<reference evidence="7" key="1">
    <citation type="journal article" date="2014" name="Int. J. Syst. Evol. Microbiol.">
        <title>Complete genome sequence of Corynebacterium casei LMG S-19264T (=DSM 44701T), isolated from a smear-ripened cheese.</title>
        <authorList>
            <consortium name="US DOE Joint Genome Institute (JGI-PGF)"/>
            <person name="Walter F."/>
            <person name="Albersmeier A."/>
            <person name="Kalinowski J."/>
            <person name="Ruckert C."/>
        </authorList>
    </citation>
    <scope>NUCLEOTIDE SEQUENCE</scope>
    <source>
        <strain evidence="7">CGMCC 1.12997</strain>
    </source>
</reference>
<sequence>MPMRTITLLQPNRLVFGSGCLTNALDYLSALPQPRIHIVYSASLHSTIDHLKRQLSTTGIPVTSDRASAGEPTLSSFHAALERARATEPTCILGIGGGSALDLAKLLAAFLHNAQRIEDTFGIGLLRSRNCHLVCIPSTSGTGSEVSPNAILLDETAQIKKGVISPCLVPDATFIDPTLTHSVPPAVTAFTGLDALTHCIEAYTNKHAHSLVDLYALEGIRLCARFLARATHDGNDAEAREGLSLASLYGGLCLGPVNTAAVHALAYPLGGEFHIPHGLSNAILLSTVFRFNAAASPERHADVALALGAELKSTPLETAYAGAAQLEALTRTCNIDTNLAHHGIGRNSISHLAEAALTVQRLLSNNPRELTRHDVEQIYAACFA</sequence>
<dbReference type="InterPro" id="IPR001670">
    <property type="entry name" value="ADH_Fe/GldA"/>
</dbReference>
<feature type="domain" description="Fe-containing alcohol dehydrogenase-like C-terminal" evidence="6">
    <location>
        <begin position="188"/>
        <end position="381"/>
    </location>
</feature>
<dbReference type="RefSeq" id="WP_263369146.1">
    <property type="nucleotide sequence ID" value="NZ_JAGSYJ010000003.1"/>
</dbReference>
<keyword evidence="3" id="KW-0560">Oxidoreductase</keyword>
<evidence type="ECO:0000256" key="4">
    <source>
        <dbReference type="ARBA" id="ARBA00023027"/>
    </source>
</evidence>
<dbReference type="AlphaFoldDB" id="A0A917HMQ0"/>